<feature type="region of interest" description="Disordered" evidence="1">
    <location>
        <begin position="93"/>
        <end position="116"/>
    </location>
</feature>
<feature type="compositionally biased region" description="Basic and acidic residues" evidence="1">
    <location>
        <begin position="392"/>
        <end position="402"/>
    </location>
</feature>
<proteinExistence type="predicted"/>
<dbReference type="InterPro" id="IPR032795">
    <property type="entry name" value="DUF3741-assoc"/>
</dbReference>
<feature type="domain" description="DUF4378" evidence="2">
    <location>
        <begin position="522"/>
        <end position="691"/>
    </location>
</feature>
<keyword evidence="5" id="KW-1185">Reference proteome</keyword>
<gene>
    <name evidence="4" type="ORF">RND81_12G118100</name>
</gene>
<dbReference type="PANTHER" id="PTHR37751:SF1">
    <property type="entry name" value="LOW PROTEIN: M-PHASE INDUCER PHOSPHATASE-LIKE PROTEIN"/>
    <property type="match status" value="1"/>
</dbReference>
<feature type="region of interest" description="Disordered" evidence="1">
    <location>
        <begin position="127"/>
        <end position="146"/>
    </location>
</feature>
<dbReference type="EMBL" id="JBDFQZ010000012">
    <property type="protein sequence ID" value="KAK9672701.1"/>
    <property type="molecule type" value="Genomic_DNA"/>
</dbReference>
<organism evidence="4 5">
    <name type="scientific">Saponaria officinalis</name>
    <name type="common">Common soapwort</name>
    <name type="synonym">Lychnis saponaria</name>
    <dbReference type="NCBI Taxonomy" id="3572"/>
    <lineage>
        <taxon>Eukaryota</taxon>
        <taxon>Viridiplantae</taxon>
        <taxon>Streptophyta</taxon>
        <taxon>Embryophyta</taxon>
        <taxon>Tracheophyta</taxon>
        <taxon>Spermatophyta</taxon>
        <taxon>Magnoliopsida</taxon>
        <taxon>eudicotyledons</taxon>
        <taxon>Gunneridae</taxon>
        <taxon>Pentapetalae</taxon>
        <taxon>Caryophyllales</taxon>
        <taxon>Caryophyllaceae</taxon>
        <taxon>Caryophylleae</taxon>
        <taxon>Saponaria</taxon>
    </lineage>
</organism>
<dbReference type="Pfam" id="PF14309">
    <property type="entry name" value="DUF4378"/>
    <property type="match status" value="1"/>
</dbReference>
<evidence type="ECO:0000313" key="4">
    <source>
        <dbReference type="EMBL" id="KAK9672701.1"/>
    </source>
</evidence>
<evidence type="ECO:0000259" key="3">
    <source>
        <dbReference type="Pfam" id="PF14383"/>
    </source>
</evidence>
<feature type="compositionally biased region" description="Low complexity" evidence="1">
    <location>
        <begin position="404"/>
        <end position="414"/>
    </location>
</feature>
<name>A0AAW1H9G7_SAPOF</name>
<protein>
    <recommendedName>
        <fullName evidence="6">DUF4378 domain-containing protein</fullName>
    </recommendedName>
</protein>
<feature type="compositionally biased region" description="Basic and acidic residues" evidence="1">
    <location>
        <begin position="260"/>
        <end position="270"/>
    </location>
</feature>
<evidence type="ECO:0008006" key="6">
    <source>
        <dbReference type="Google" id="ProtNLM"/>
    </source>
</evidence>
<comment type="caution">
    <text evidence="4">The sequence shown here is derived from an EMBL/GenBank/DDBJ whole genome shotgun (WGS) entry which is preliminary data.</text>
</comment>
<dbReference type="InterPro" id="IPR025486">
    <property type="entry name" value="DUF4378"/>
</dbReference>
<feature type="domain" description="DUF3741" evidence="3">
    <location>
        <begin position="139"/>
        <end position="164"/>
    </location>
</feature>
<feature type="compositionally biased region" description="Polar residues" evidence="1">
    <location>
        <begin position="134"/>
        <end position="146"/>
    </location>
</feature>
<feature type="region of interest" description="Disordered" evidence="1">
    <location>
        <begin position="160"/>
        <end position="271"/>
    </location>
</feature>
<feature type="region of interest" description="Disordered" evidence="1">
    <location>
        <begin position="376"/>
        <end position="419"/>
    </location>
</feature>
<dbReference type="Pfam" id="PF14383">
    <property type="entry name" value="VARLMGL"/>
    <property type="match status" value="1"/>
</dbReference>
<evidence type="ECO:0000313" key="5">
    <source>
        <dbReference type="Proteomes" id="UP001443914"/>
    </source>
</evidence>
<feature type="compositionally biased region" description="Basic and acidic residues" evidence="1">
    <location>
        <begin position="107"/>
        <end position="116"/>
    </location>
</feature>
<accession>A0AAW1H9G7</accession>
<dbReference type="AlphaFoldDB" id="A0AAW1H9G7"/>
<dbReference type="PANTHER" id="PTHR37751">
    <property type="entry name" value="LOW PROTEIN: M-PHASE INDUCER PHOSPHATASE-LIKE PROTEIN"/>
    <property type="match status" value="1"/>
</dbReference>
<dbReference type="Proteomes" id="UP001443914">
    <property type="component" value="Unassembled WGS sequence"/>
</dbReference>
<evidence type="ECO:0000259" key="2">
    <source>
        <dbReference type="Pfam" id="PF14309"/>
    </source>
</evidence>
<feature type="compositionally biased region" description="Low complexity" evidence="1">
    <location>
        <begin position="163"/>
        <end position="179"/>
    </location>
</feature>
<sequence length="702" mass="78939">MGREWYFNWGSKSSSKKGGGGGGRVGGDRRSGMPQVATAAAAVAASGGCMNAVIHIFDFNHFHLCLHPNNNSSYLQDDSVPLKGVEAPRNSLESINEDDKDNSFNTHVDDGMKTNRRDTRLKLVQAPRAKVEDTMSQSSCSPTSARTPTLVARLMGLDILPESTTTTPRSSSSYTQSKTPKSRTKTHSNNNDIIPGSQSRPKTPNSPPPPSSSQRRKSTDVVDHHRLSLQINKENSILKELESSRPSCSAINTKRREGRSRKYDNEEENSRSPGYYARQIISRVKETVSRRVGADITNTIIHREVRRDEHLLNTNNQLKPTKLRKEQSSSSLEKSTVVQETVDNKLQVKTVTREIEAKLKYQNECYEKPNINPKKVVGSVKQHSKTSPKAYESIKSKKDEQFVRSSTRTNNSSSIDKKCRKTPLSSDLVHASINSIIIPLKKDSSYSQLNQKLVDMKEGLSKAKVSKVINNINTSMSTTTRLSRGPIQRTHKKVQEEATHKPVYNKNEGNSTNTSTSTSIAECQYISRILKCTGIERDTPISFTRWFSPSHPLNPTFFHTLEATHYPTTTNLDYSSSSSPVKINRQLIFDLVDEILADILKPYIKIKPFNYYNYNQNQLQINGFRLVKTLCTKIRSFPSANCKTLQDIDALVEKDMPKLEVMNNNLMAFEGEGEDIVLEIEGQILDSLVQEITMFCFDNHYH</sequence>
<feature type="compositionally biased region" description="Basic and acidic residues" evidence="1">
    <location>
        <begin position="217"/>
        <end position="226"/>
    </location>
</feature>
<reference evidence="4" key="1">
    <citation type="submission" date="2024-03" db="EMBL/GenBank/DDBJ databases">
        <title>WGS assembly of Saponaria officinalis var. Norfolk2.</title>
        <authorList>
            <person name="Jenkins J."/>
            <person name="Shu S."/>
            <person name="Grimwood J."/>
            <person name="Barry K."/>
            <person name="Goodstein D."/>
            <person name="Schmutz J."/>
            <person name="Leebens-Mack J."/>
            <person name="Osbourn A."/>
        </authorList>
    </citation>
    <scope>NUCLEOTIDE SEQUENCE [LARGE SCALE GENOMIC DNA]</scope>
    <source>
        <strain evidence="4">JIC</strain>
    </source>
</reference>
<feature type="region of interest" description="Disordered" evidence="1">
    <location>
        <begin position="9"/>
        <end position="32"/>
    </location>
</feature>
<feature type="region of interest" description="Disordered" evidence="1">
    <location>
        <begin position="311"/>
        <end position="336"/>
    </location>
</feature>
<evidence type="ECO:0000256" key="1">
    <source>
        <dbReference type="SAM" id="MobiDB-lite"/>
    </source>
</evidence>